<proteinExistence type="predicted"/>
<name>A0A6G1GQD3_9PEZI</name>
<keyword evidence="4" id="KW-1185">Reference proteome</keyword>
<dbReference type="AlphaFoldDB" id="A0A6G1GQD3"/>
<feature type="chain" id="PRO_5026167906" description="Secreted protein" evidence="2">
    <location>
        <begin position="20"/>
        <end position="148"/>
    </location>
</feature>
<sequence length="148" mass="16353">MKDITLCLMALWYCPFASLSKVYHAIRAPTKKLPIPRKASSHSFADSRQDERWQALSTASLSVGQQPLPSLRSPDGSRNCSESRSRSSHSSCVSPPPSAQVVLSTLSFLSPAAWFHLGPPSRRRIVYKHRLGLDVATQPELALRSNLL</sequence>
<feature type="region of interest" description="Disordered" evidence="1">
    <location>
        <begin position="60"/>
        <end position="98"/>
    </location>
</feature>
<feature type="signal peptide" evidence="2">
    <location>
        <begin position="1"/>
        <end position="19"/>
    </location>
</feature>
<evidence type="ECO:0000256" key="1">
    <source>
        <dbReference type="SAM" id="MobiDB-lite"/>
    </source>
</evidence>
<gene>
    <name evidence="3" type="ORF">K402DRAFT_178631</name>
</gene>
<keyword evidence="2" id="KW-0732">Signal</keyword>
<organism evidence="3 4">
    <name type="scientific">Aulographum hederae CBS 113979</name>
    <dbReference type="NCBI Taxonomy" id="1176131"/>
    <lineage>
        <taxon>Eukaryota</taxon>
        <taxon>Fungi</taxon>
        <taxon>Dikarya</taxon>
        <taxon>Ascomycota</taxon>
        <taxon>Pezizomycotina</taxon>
        <taxon>Dothideomycetes</taxon>
        <taxon>Pleosporomycetidae</taxon>
        <taxon>Aulographales</taxon>
        <taxon>Aulographaceae</taxon>
    </lineage>
</organism>
<protein>
    <recommendedName>
        <fullName evidence="5">Secreted protein</fullName>
    </recommendedName>
</protein>
<feature type="compositionally biased region" description="Low complexity" evidence="1">
    <location>
        <begin position="77"/>
        <end position="93"/>
    </location>
</feature>
<evidence type="ECO:0008006" key="5">
    <source>
        <dbReference type="Google" id="ProtNLM"/>
    </source>
</evidence>
<evidence type="ECO:0000313" key="3">
    <source>
        <dbReference type="EMBL" id="KAF1983141.1"/>
    </source>
</evidence>
<accession>A0A6G1GQD3</accession>
<reference evidence="3" key="1">
    <citation type="journal article" date="2020" name="Stud. Mycol.">
        <title>101 Dothideomycetes genomes: a test case for predicting lifestyles and emergence of pathogens.</title>
        <authorList>
            <person name="Haridas S."/>
            <person name="Albert R."/>
            <person name="Binder M."/>
            <person name="Bloem J."/>
            <person name="Labutti K."/>
            <person name="Salamov A."/>
            <person name="Andreopoulos B."/>
            <person name="Baker S."/>
            <person name="Barry K."/>
            <person name="Bills G."/>
            <person name="Bluhm B."/>
            <person name="Cannon C."/>
            <person name="Castanera R."/>
            <person name="Culley D."/>
            <person name="Daum C."/>
            <person name="Ezra D."/>
            <person name="Gonzalez J."/>
            <person name="Henrissat B."/>
            <person name="Kuo A."/>
            <person name="Liang C."/>
            <person name="Lipzen A."/>
            <person name="Lutzoni F."/>
            <person name="Magnuson J."/>
            <person name="Mondo S."/>
            <person name="Nolan M."/>
            <person name="Ohm R."/>
            <person name="Pangilinan J."/>
            <person name="Park H.-J."/>
            <person name="Ramirez L."/>
            <person name="Alfaro M."/>
            <person name="Sun H."/>
            <person name="Tritt A."/>
            <person name="Yoshinaga Y."/>
            <person name="Zwiers L.-H."/>
            <person name="Turgeon B."/>
            <person name="Goodwin S."/>
            <person name="Spatafora J."/>
            <person name="Crous P."/>
            <person name="Grigoriev I."/>
        </authorList>
    </citation>
    <scope>NUCLEOTIDE SEQUENCE</scope>
    <source>
        <strain evidence="3">CBS 113979</strain>
    </source>
</reference>
<dbReference type="EMBL" id="ML977177">
    <property type="protein sequence ID" value="KAF1983141.1"/>
    <property type="molecule type" value="Genomic_DNA"/>
</dbReference>
<evidence type="ECO:0000313" key="4">
    <source>
        <dbReference type="Proteomes" id="UP000800041"/>
    </source>
</evidence>
<dbReference type="Proteomes" id="UP000800041">
    <property type="component" value="Unassembled WGS sequence"/>
</dbReference>
<evidence type="ECO:0000256" key="2">
    <source>
        <dbReference type="SAM" id="SignalP"/>
    </source>
</evidence>